<keyword evidence="2" id="KW-0460">Magnesium</keyword>
<dbReference type="InterPro" id="IPR044651">
    <property type="entry name" value="OTSB-like"/>
</dbReference>
<dbReference type="GO" id="GO:0005992">
    <property type="term" value="P:trehalose biosynthetic process"/>
    <property type="evidence" value="ECO:0007669"/>
    <property type="project" value="UniProtKB-UniPathway"/>
</dbReference>
<evidence type="ECO:0000256" key="2">
    <source>
        <dbReference type="RuleBase" id="RU361117"/>
    </source>
</evidence>
<organism evidence="3 4">
    <name type="scientific">Nitrospirillum amazonense</name>
    <dbReference type="NCBI Taxonomy" id="28077"/>
    <lineage>
        <taxon>Bacteria</taxon>
        <taxon>Pseudomonadati</taxon>
        <taxon>Pseudomonadota</taxon>
        <taxon>Alphaproteobacteria</taxon>
        <taxon>Rhodospirillales</taxon>
        <taxon>Azospirillaceae</taxon>
        <taxon>Nitrospirillum</taxon>
    </lineage>
</organism>
<comment type="cofactor">
    <cofactor evidence="2">
        <name>Mg(2+)</name>
        <dbReference type="ChEBI" id="CHEBI:18420"/>
    </cofactor>
</comment>
<evidence type="ECO:0000256" key="1">
    <source>
        <dbReference type="ARBA" id="ARBA00022801"/>
    </source>
</evidence>
<dbReference type="InterPro" id="IPR023214">
    <property type="entry name" value="HAD_sf"/>
</dbReference>
<dbReference type="GO" id="GO:0046872">
    <property type="term" value="F:metal ion binding"/>
    <property type="evidence" value="ECO:0007669"/>
    <property type="project" value="UniProtKB-KW"/>
</dbReference>
<protein>
    <recommendedName>
        <fullName evidence="2">Trehalose 6-phosphate phosphatase</fullName>
        <ecNumber evidence="2">3.1.3.12</ecNumber>
    </recommendedName>
</protein>
<keyword evidence="2" id="KW-0479">Metal-binding</keyword>
<evidence type="ECO:0000313" key="4">
    <source>
        <dbReference type="Proteomes" id="UP000315751"/>
    </source>
</evidence>
<dbReference type="GO" id="GO:0004805">
    <property type="term" value="F:trehalose-phosphatase activity"/>
    <property type="evidence" value="ECO:0007669"/>
    <property type="project" value="UniProtKB-EC"/>
</dbReference>
<dbReference type="EC" id="3.1.3.12" evidence="2"/>
<comment type="similarity">
    <text evidence="2">Belongs to the trehalose phosphatase family.</text>
</comment>
<reference evidence="3 4" key="1">
    <citation type="submission" date="2019-06" db="EMBL/GenBank/DDBJ databases">
        <title>Genomic Encyclopedia of Type Strains, Phase IV (KMG-V): Genome sequencing to study the core and pangenomes of soil and plant-associated prokaryotes.</title>
        <authorList>
            <person name="Whitman W."/>
        </authorList>
    </citation>
    <scope>NUCLEOTIDE SEQUENCE [LARGE SCALE GENOMIC DNA]</scope>
    <source>
        <strain evidence="3 4">BR 11622</strain>
    </source>
</reference>
<comment type="pathway">
    <text evidence="2">Glycan biosynthesis; trehalose biosynthesis.</text>
</comment>
<dbReference type="Gene3D" id="3.40.50.1000">
    <property type="entry name" value="HAD superfamily/HAD-like"/>
    <property type="match status" value="1"/>
</dbReference>
<comment type="catalytic activity">
    <reaction evidence="2">
        <text>alpha,alpha-trehalose 6-phosphate + H2O = alpha,alpha-trehalose + phosphate</text>
        <dbReference type="Rhea" id="RHEA:23420"/>
        <dbReference type="ChEBI" id="CHEBI:15377"/>
        <dbReference type="ChEBI" id="CHEBI:16551"/>
        <dbReference type="ChEBI" id="CHEBI:43474"/>
        <dbReference type="ChEBI" id="CHEBI:58429"/>
        <dbReference type="EC" id="3.1.3.12"/>
    </reaction>
</comment>
<dbReference type="NCBIfam" id="TIGR00685">
    <property type="entry name" value="T6PP"/>
    <property type="match status" value="1"/>
</dbReference>
<evidence type="ECO:0000313" key="3">
    <source>
        <dbReference type="EMBL" id="TWB35733.1"/>
    </source>
</evidence>
<dbReference type="AlphaFoldDB" id="A0A560GP05"/>
<dbReference type="EMBL" id="VITR01000019">
    <property type="protein sequence ID" value="TWB35733.1"/>
    <property type="molecule type" value="Genomic_DNA"/>
</dbReference>
<dbReference type="PANTHER" id="PTHR43768:SF3">
    <property type="entry name" value="TREHALOSE 6-PHOSPHATE PHOSPHATASE"/>
    <property type="match status" value="1"/>
</dbReference>
<name>A0A560GP05_9PROT</name>
<comment type="function">
    <text evidence="2">Removes the phosphate from trehalose 6-phosphate to produce free trehalose.</text>
</comment>
<keyword evidence="1 2" id="KW-0378">Hydrolase</keyword>
<accession>A0A560GP05</accession>
<dbReference type="UniPathway" id="UPA00299"/>
<dbReference type="OrthoDB" id="9814913at2"/>
<dbReference type="SUPFAM" id="SSF56784">
    <property type="entry name" value="HAD-like"/>
    <property type="match status" value="1"/>
</dbReference>
<comment type="caution">
    <text evidence="3">The sequence shown here is derived from an EMBL/GenBank/DDBJ whole genome shotgun (WGS) entry which is preliminary data.</text>
</comment>
<gene>
    <name evidence="3" type="ORF">FBZ90_11918</name>
</gene>
<proteinExistence type="inferred from homology"/>
<dbReference type="Gene3D" id="3.30.70.1020">
    <property type="entry name" value="Trehalose-6-phosphate phosphatase related protein, domain 2"/>
    <property type="match status" value="1"/>
</dbReference>
<dbReference type="InterPro" id="IPR036412">
    <property type="entry name" value="HAD-like_sf"/>
</dbReference>
<dbReference type="InterPro" id="IPR003337">
    <property type="entry name" value="Trehalose_PPase"/>
</dbReference>
<keyword evidence="4" id="KW-1185">Reference proteome</keyword>
<dbReference type="Proteomes" id="UP000315751">
    <property type="component" value="Unassembled WGS sequence"/>
</dbReference>
<sequence length="265" mass="28084">MADSALAPTAGDRWALFLDIDGTLLEHHKDPTGVVVDDELRDLLANLDRQLDGALALISGRSLASIDTLFQPLRLRAGGLFGIELRLSPDEPAVAAEEPPALATLAERAQAELGHAPNIVIERKGPVLAIHTGPHPDGLEHITRLAKSALPGLPAGYRVVEGNVGVELLPAQALKGDAVHRFMATPPFQGRRPIFIGDDVPDEHAFESVHGLDGISIKVGRPEQATAALHALADVAAVRAWLGDPQFPLLDKLVRREVTAAAQAG</sequence>
<dbReference type="Pfam" id="PF02358">
    <property type="entry name" value="Trehalose_PPase"/>
    <property type="match status" value="1"/>
</dbReference>
<dbReference type="PANTHER" id="PTHR43768">
    <property type="entry name" value="TREHALOSE 6-PHOSPHATE PHOSPHATASE"/>
    <property type="match status" value="1"/>
</dbReference>